<evidence type="ECO:0000256" key="23">
    <source>
        <dbReference type="SAM" id="Phobius"/>
    </source>
</evidence>
<dbReference type="PROSITE" id="PS50082">
    <property type="entry name" value="WD_REPEATS_2"/>
    <property type="match status" value="1"/>
</dbReference>
<keyword evidence="16" id="KW-1207">Sterol metabolism</keyword>
<feature type="domain" description="SSD" evidence="24">
    <location>
        <begin position="291"/>
        <end position="449"/>
    </location>
</feature>
<dbReference type="PROSITE" id="PS00678">
    <property type="entry name" value="WD_REPEATS_1"/>
    <property type="match status" value="1"/>
</dbReference>
<evidence type="ECO:0000259" key="24">
    <source>
        <dbReference type="PROSITE" id="PS50156"/>
    </source>
</evidence>
<dbReference type="PROSITE" id="PS50156">
    <property type="entry name" value="SSD"/>
    <property type="match status" value="1"/>
</dbReference>
<keyword evidence="15 23" id="KW-0472">Membrane</keyword>
<dbReference type="SMART" id="SM00320">
    <property type="entry name" value="WD40"/>
    <property type="match status" value="2"/>
</dbReference>
<evidence type="ECO:0000256" key="16">
    <source>
        <dbReference type="ARBA" id="ARBA00023166"/>
    </source>
</evidence>
<feature type="transmembrane region" description="Helical" evidence="23">
    <location>
        <begin position="320"/>
        <end position="345"/>
    </location>
</feature>
<dbReference type="PANTHER" id="PTHR46378:SF1">
    <property type="entry name" value="STEROL REGULATORY ELEMENT-BINDING PROTEIN CLEAVAGE-ACTIVATING PROTEIN"/>
    <property type="match status" value="1"/>
</dbReference>
<dbReference type="GO" id="GO:0045540">
    <property type="term" value="P:regulation of cholesterol biosynthetic process"/>
    <property type="evidence" value="ECO:0007669"/>
    <property type="project" value="TreeGrafter"/>
</dbReference>
<comment type="function">
    <text evidence="20">Escort protein required for cholesterol as well as lipid homeostasis. Regulates export of the SCAP-SREBP complex from the endoplasmic reticulum to the Golgi upon low cholesterol, thereby regulating the processing of sterol regulatory element-binding proteins (SREBPs) SREBF1/SREBP1 and SREBF2/SREBP2. At high sterol concentrations, formation of a ternary complex with INSIG (INSIG1 or INSIG2) leads to mask the ER export signal in SCAP, promoting retention of the complex in the endoplasmic reticulum. Low sterol concentrations trigger release of INSIG, a conformational change in the SSD domain of SCAP, unmasking of the ER export signal, promoting recruitment into COPII-coated vesicles and transport of the SCAP-SREBP to the Golgi: in the Golgi, SREBPs are then processed, releasing the transcription factor fragment of SREBPs from the membrane, its import into the nucleus and up-regulation of LDLR, INSIG1 and the mevalonate pathway. Binds cholesterol via its SSD domain.</text>
</comment>
<dbReference type="InterPro" id="IPR036322">
    <property type="entry name" value="WD40_repeat_dom_sf"/>
</dbReference>
<dbReference type="Proteomes" id="UP001273166">
    <property type="component" value="Unassembled WGS sequence"/>
</dbReference>
<evidence type="ECO:0000256" key="13">
    <source>
        <dbReference type="ARBA" id="ARBA00023098"/>
    </source>
</evidence>
<feature type="repeat" description="WD" evidence="21">
    <location>
        <begin position="662"/>
        <end position="702"/>
    </location>
</feature>
<dbReference type="GO" id="GO:0000139">
    <property type="term" value="C:Golgi membrane"/>
    <property type="evidence" value="ECO:0007669"/>
    <property type="project" value="UniProtKB-SubCell"/>
</dbReference>
<evidence type="ECO:0000256" key="17">
    <source>
        <dbReference type="ARBA" id="ARBA00023180"/>
    </source>
</evidence>
<keyword evidence="6" id="KW-0153">Cholesterol metabolism</keyword>
<dbReference type="GO" id="GO:0008203">
    <property type="term" value="P:cholesterol metabolic process"/>
    <property type="evidence" value="ECO:0007669"/>
    <property type="project" value="UniProtKB-KW"/>
</dbReference>
<evidence type="ECO:0000256" key="9">
    <source>
        <dbReference type="ARBA" id="ARBA00022737"/>
    </source>
</evidence>
<feature type="transmembrane region" description="Helical" evidence="23">
    <location>
        <begin position="351"/>
        <end position="372"/>
    </location>
</feature>
<keyword evidence="10" id="KW-0256">Endoplasmic reticulum</keyword>
<reference evidence="25" key="1">
    <citation type="journal article" date="2023" name="Mol. Phylogenet. Evol.">
        <title>Genome-scale phylogeny and comparative genomics of the fungal order Sordariales.</title>
        <authorList>
            <person name="Hensen N."/>
            <person name="Bonometti L."/>
            <person name="Westerberg I."/>
            <person name="Brannstrom I.O."/>
            <person name="Guillou S."/>
            <person name="Cros-Aarteil S."/>
            <person name="Calhoun S."/>
            <person name="Haridas S."/>
            <person name="Kuo A."/>
            <person name="Mondo S."/>
            <person name="Pangilinan J."/>
            <person name="Riley R."/>
            <person name="LaButti K."/>
            <person name="Andreopoulos B."/>
            <person name="Lipzen A."/>
            <person name="Chen C."/>
            <person name="Yan M."/>
            <person name="Daum C."/>
            <person name="Ng V."/>
            <person name="Clum A."/>
            <person name="Steindorff A."/>
            <person name="Ohm R.A."/>
            <person name="Martin F."/>
            <person name="Silar P."/>
            <person name="Natvig D.O."/>
            <person name="Lalanne C."/>
            <person name="Gautier V."/>
            <person name="Ament-Velasquez S.L."/>
            <person name="Kruys A."/>
            <person name="Hutchinson M.I."/>
            <person name="Powell A.J."/>
            <person name="Barry K."/>
            <person name="Miller A.N."/>
            <person name="Grigoriev I.V."/>
            <person name="Debuchy R."/>
            <person name="Gladieux P."/>
            <person name="Hiltunen Thoren M."/>
            <person name="Johannesson H."/>
        </authorList>
    </citation>
    <scope>NUCLEOTIDE SEQUENCE</scope>
    <source>
        <strain evidence="25">CBS 333.67</strain>
    </source>
</reference>
<evidence type="ECO:0000256" key="2">
    <source>
        <dbReference type="ARBA" id="ARBA00004557"/>
    </source>
</evidence>
<proteinExistence type="inferred from homology"/>
<keyword evidence="12" id="KW-0333">Golgi apparatus</keyword>
<dbReference type="GO" id="GO:0032934">
    <property type="term" value="F:sterol binding"/>
    <property type="evidence" value="ECO:0007669"/>
    <property type="project" value="InterPro"/>
</dbReference>
<evidence type="ECO:0000256" key="19">
    <source>
        <dbReference type="ARBA" id="ARBA00023329"/>
    </source>
</evidence>
<dbReference type="InterPro" id="IPR000731">
    <property type="entry name" value="SSD"/>
</dbReference>
<evidence type="ECO:0000256" key="7">
    <source>
        <dbReference type="ARBA" id="ARBA00022574"/>
    </source>
</evidence>
<dbReference type="GO" id="GO:0005789">
    <property type="term" value="C:endoplasmic reticulum membrane"/>
    <property type="evidence" value="ECO:0007669"/>
    <property type="project" value="UniProtKB-SubCell"/>
</dbReference>
<feature type="transmembrane region" description="Helical" evidence="23">
    <location>
        <begin position="289"/>
        <end position="308"/>
    </location>
</feature>
<keyword evidence="11 23" id="KW-1133">Transmembrane helix</keyword>
<feature type="region of interest" description="Disordered" evidence="22">
    <location>
        <begin position="1146"/>
        <end position="1167"/>
    </location>
</feature>
<feature type="compositionally biased region" description="Gly residues" evidence="22">
    <location>
        <begin position="1157"/>
        <end position="1167"/>
    </location>
</feature>
<keyword evidence="19" id="KW-0968">Cytoplasmic vesicle</keyword>
<evidence type="ECO:0000256" key="12">
    <source>
        <dbReference type="ARBA" id="ARBA00023034"/>
    </source>
</evidence>
<dbReference type="GO" id="GO:0012507">
    <property type="term" value="C:ER to Golgi transport vesicle membrane"/>
    <property type="evidence" value="ECO:0007669"/>
    <property type="project" value="UniProtKB-SubCell"/>
</dbReference>
<keyword evidence="9" id="KW-0677">Repeat</keyword>
<evidence type="ECO:0000313" key="26">
    <source>
        <dbReference type="Proteomes" id="UP001273166"/>
    </source>
</evidence>
<dbReference type="GeneID" id="87880452"/>
<evidence type="ECO:0000256" key="14">
    <source>
        <dbReference type="ARBA" id="ARBA00023121"/>
    </source>
</evidence>
<dbReference type="InterPro" id="IPR001680">
    <property type="entry name" value="WD40_rpt"/>
</dbReference>
<dbReference type="AlphaFoldDB" id="A0AAJ0M4T1"/>
<evidence type="ECO:0000256" key="5">
    <source>
        <dbReference type="ARBA" id="ARBA00019541"/>
    </source>
</evidence>
<dbReference type="InterPro" id="IPR015943">
    <property type="entry name" value="WD40/YVTN_repeat-like_dom_sf"/>
</dbReference>
<dbReference type="PANTHER" id="PTHR46378">
    <property type="entry name" value="STEROL REGULATORY ELEMENT-BINDING PROTEIN CLEAVAGE-ACTIVATING PROTEIN"/>
    <property type="match status" value="1"/>
</dbReference>
<evidence type="ECO:0000256" key="8">
    <source>
        <dbReference type="ARBA" id="ARBA00022692"/>
    </source>
</evidence>
<keyword evidence="17" id="KW-0325">Glycoprotein</keyword>
<sequence length="1167" mass="129371">MLWYLLYPLRGTTEAPALAPTHPLRRAFTRYGTWTARHVKLVLPLSGAIVFLFLYLFPSLYTTDVTSFASGVSYLPHHVWTDAQPLSDQAGVVPDVIMRSLWVHGSYMKALQHDVLLGALELQDEILGPTVDFSPRQPYGPRALPDPEADLGRRQRDAFHIVNGLTNQSWFFHSPLQYWSGSADKILADQDIVATVNERKAQTTSVNTTLRHSIVFSGKRFEERRLVAADALVITLIHLHDSPVGRQWVRKAEALAQAAKHDGKWQIIPPGGKSTSNQLYEFQFQPMSWSEWAILTLAYFLALSYLLLSMSRLRAVKSRLGLMAAIVVQITASIVSSFTVCAIFKVDLSRIPYYAYLLVILVLSMENSFRLINTVIMTSSTISNSNRIGDAFGATAHIAVANRVQNFLILILLSRMTYSGVSAFCTFAAIATLFDFFYLATFFLSVLSIDVRQRELHELEKSSLKRKLANAAELPRQPWINTMFPIRLGETALSTRIAGTIVLVGFVLIAQAHYVSEGPGQWLNQLVSWSWRAASGTPKSTLLVDVHQARSPTSWLRLQDHETAREVIRVIKPRAHSYVARVYDPLVFVLKGSDRTPDTSEPLFLPALYDFIHHRIPQCLVWLLTVLAALRLFTEYLIRDQSRDGPGHHPDDEPLLSVQTMSKGHTLDVAMLTASPGGQLVSVGLDRSIQVWDVPAGSRSPVLSDPEVPLENPFPVLSMAMDDDGRWLALVSWQRVFLWSLEEQQWAGTRDIDLGGHRPEAAFFMTKAPDARPSLVLVRRNGVGLEIQLGSEETRDFVICRTPLVWAVSFTEKRQQTLSVSILTASRKNCIHLVRQRANEWVSTEVKHEGEQQAKDIHCLLPVSAISMYLIGRSQSVDLVDLDSSLILHTFRTEMMRPRTLKHICVPSPQRRGLASLILSYTSAETGELVVHSYLPETEADAFTSFSPVSPGSSPSSQWGRAEETIKRIPDPGVWETLPSGSIVGIRRKQKQRSSSPTVASSAFPGLRRRTASSSSSSYSTSQSHSPPSQEWEAWVLNRPDTSGDFETRPLDEPEPDMAASPGLRGHHHHHHHHQHHRQNLMISELGPMVRVGTMSVAVGFGDVVKVVSVGHEHFDKSMDGSLGLGLGLTLGMGPDMQVLGVASRRKKALGSPSGRVAGGGGGGGGS</sequence>
<name>A0AAJ0M4T1_9PEZI</name>
<feature type="region of interest" description="Disordered" evidence="22">
    <location>
        <begin position="945"/>
        <end position="1078"/>
    </location>
</feature>
<evidence type="ECO:0000256" key="3">
    <source>
        <dbReference type="ARBA" id="ARBA00004653"/>
    </source>
</evidence>
<keyword evidence="18" id="KW-0753">Steroid metabolism</keyword>
<feature type="compositionally biased region" description="Basic residues" evidence="22">
    <location>
        <begin position="1065"/>
        <end position="1078"/>
    </location>
</feature>
<evidence type="ECO:0000256" key="11">
    <source>
        <dbReference type="ARBA" id="ARBA00022989"/>
    </source>
</evidence>
<evidence type="ECO:0000256" key="10">
    <source>
        <dbReference type="ARBA" id="ARBA00022824"/>
    </source>
</evidence>
<evidence type="ECO:0000256" key="1">
    <source>
        <dbReference type="ARBA" id="ARBA00004477"/>
    </source>
</evidence>
<dbReference type="GO" id="GO:0032933">
    <property type="term" value="P:SREBP signaling pathway"/>
    <property type="evidence" value="ECO:0007669"/>
    <property type="project" value="InterPro"/>
</dbReference>
<dbReference type="InterPro" id="IPR030225">
    <property type="entry name" value="SCAP"/>
</dbReference>
<feature type="compositionally biased region" description="Low complexity" evidence="22">
    <location>
        <begin position="1013"/>
        <end position="1030"/>
    </location>
</feature>
<feature type="compositionally biased region" description="Low complexity" evidence="22">
    <location>
        <begin position="945"/>
        <end position="957"/>
    </location>
</feature>
<dbReference type="RefSeq" id="XP_062724634.1">
    <property type="nucleotide sequence ID" value="XM_062861623.1"/>
</dbReference>
<evidence type="ECO:0000256" key="21">
    <source>
        <dbReference type="PROSITE-ProRule" id="PRU00221"/>
    </source>
</evidence>
<evidence type="ECO:0000256" key="6">
    <source>
        <dbReference type="ARBA" id="ARBA00022548"/>
    </source>
</evidence>
<dbReference type="InterPro" id="IPR053958">
    <property type="entry name" value="HMGCR/SNAP/NPC1-like_SSD"/>
</dbReference>
<feature type="transmembrane region" description="Helical" evidence="23">
    <location>
        <begin position="493"/>
        <end position="514"/>
    </location>
</feature>
<keyword evidence="26" id="KW-1185">Reference proteome</keyword>
<gene>
    <name evidence="25" type="ORF">B0T15DRAFT_120984</name>
</gene>
<evidence type="ECO:0000256" key="18">
    <source>
        <dbReference type="ARBA" id="ARBA00023221"/>
    </source>
</evidence>
<keyword evidence="8 23" id="KW-0812">Transmembrane</keyword>
<feature type="compositionally biased region" description="Basic and acidic residues" evidence="22">
    <location>
        <begin position="961"/>
        <end position="970"/>
    </location>
</feature>
<dbReference type="InterPro" id="IPR019775">
    <property type="entry name" value="WD40_repeat_CS"/>
</dbReference>
<evidence type="ECO:0000313" key="25">
    <source>
        <dbReference type="EMBL" id="KAK3308854.1"/>
    </source>
</evidence>
<dbReference type="Pfam" id="PF12349">
    <property type="entry name" value="Sterol-sensing"/>
    <property type="match status" value="1"/>
</dbReference>
<comment type="similarity">
    <text evidence="4">Belongs to the WD repeat SCAP family.</text>
</comment>
<evidence type="ECO:0000256" key="22">
    <source>
        <dbReference type="SAM" id="MobiDB-lite"/>
    </source>
</evidence>
<dbReference type="SUPFAM" id="SSF50978">
    <property type="entry name" value="WD40 repeat-like"/>
    <property type="match status" value="1"/>
</dbReference>
<dbReference type="GO" id="GO:0032936">
    <property type="term" value="C:SREBP-SCAP complex"/>
    <property type="evidence" value="ECO:0007669"/>
    <property type="project" value="TreeGrafter"/>
</dbReference>
<dbReference type="Gene3D" id="2.130.10.10">
    <property type="entry name" value="YVTN repeat-like/Quinoprotein amine dehydrogenase"/>
    <property type="match status" value="1"/>
</dbReference>
<evidence type="ECO:0000256" key="15">
    <source>
        <dbReference type="ARBA" id="ARBA00023136"/>
    </source>
</evidence>
<comment type="caution">
    <text evidence="25">The sequence shown here is derived from an EMBL/GenBank/DDBJ whole genome shotgun (WGS) entry which is preliminary data.</text>
</comment>
<accession>A0AAJ0M4T1</accession>
<organism evidence="25 26">
    <name type="scientific">Chaetomium strumarium</name>
    <dbReference type="NCBI Taxonomy" id="1170767"/>
    <lineage>
        <taxon>Eukaryota</taxon>
        <taxon>Fungi</taxon>
        <taxon>Dikarya</taxon>
        <taxon>Ascomycota</taxon>
        <taxon>Pezizomycotina</taxon>
        <taxon>Sordariomycetes</taxon>
        <taxon>Sordariomycetidae</taxon>
        <taxon>Sordariales</taxon>
        <taxon>Chaetomiaceae</taxon>
        <taxon>Chaetomium</taxon>
    </lineage>
</organism>
<evidence type="ECO:0000256" key="4">
    <source>
        <dbReference type="ARBA" id="ARBA00007410"/>
    </source>
</evidence>
<evidence type="ECO:0000256" key="20">
    <source>
        <dbReference type="ARBA" id="ARBA00045958"/>
    </source>
</evidence>
<dbReference type="EMBL" id="JAUDZG010000002">
    <property type="protein sequence ID" value="KAK3308854.1"/>
    <property type="molecule type" value="Genomic_DNA"/>
</dbReference>
<feature type="transmembrane region" description="Helical" evidence="23">
    <location>
        <begin position="41"/>
        <end position="61"/>
    </location>
</feature>
<comment type="subcellular location">
    <subcellularLocation>
        <location evidence="2">Cytoplasmic vesicle</location>
        <location evidence="2">COPII-coated vesicle membrane</location>
        <topology evidence="2">Multi-pass membrane protein</topology>
    </subcellularLocation>
    <subcellularLocation>
        <location evidence="1">Endoplasmic reticulum membrane</location>
        <topology evidence="1">Multi-pass membrane protein</topology>
    </subcellularLocation>
    <subcellularLocation>
        <location evidence="3">Golgi apparatus membrane</location>
        <topology evidence="3">Multi-pass membrane protein</topology>
    </subcellularLocation>
</comment>
<feature type="transmembrane region" description="Helical" evidence="23">
    <location>
        <begin position="420"/>
        <end position="447"/>
    </location>
</feature>
<protein>
    <recommendedName>
        <fullName evidence="5">Sterol regulatory element-binding protein cleavage-activating protein</fullName>
    </recommendedName>
</protein>
<reference evidence="25" key="2">
    <citation type="submission" date="2023-06" db="EMBL/GenBank/DDBJ databases">
        <authorList>
            <consortium name="Lawrence Berkeley National Laboratory"/>
            <person name="Mondo S.J."/>
            <person name="Hensen N."/>
            <person name="Bonometti L."/>
            <person name="Westerberg I."/>
            <person name="Brannstrom I.O."/>
            <person name="Guillou S."/>
            <person name="Cros-Aarteil S."/>
            <person name="Calhoun S."/>
            <person name="Haridas S."/>
            <person name="Kuo A."/>
            <person name="Pangilinan J."/>
            <person name="Riley R."/>
            <person name="Labutti K."/>
            <person name="Andreopoulos B."/>
            <person name="Lipzen A."/>
            <person name="Chen C."/>
            <person name="Yanf M."/>
            <person name="Daum C."/>
            <person name="Ng V."/>
            <person name="Clum A."/>
            <person name="Steindorff A."/>
            <person name="Ohm R."/>
            <person name="Martin F."/>
            <person name="Silar P."/>
            <person name="Natvig D."/>
            <person name="Lalanne C."/>
            <person name="Gautier V."/>
            <person name="Ament-Velasquez S.L."/>
            <person name="Kruys A."/>
            <person name="Hutchinson M.I."/>
            <person name="Powell A.J."/>
            <person name="Barry K."/>
            <person name="Miller A.N."/>
            <person name="Grigoriev I.V."/>
            <person name="Debuchy R."/>
            <person name="Gladieux P."/>
            <person name="Thoren M.H."/>
            <person name="Johannesson H."/>
        </authorList>
    </citation>
    <scope>NUCLEOTIDE SEQUENCE</scope>
    <source>
        <strain evidence="25">CBS 333.67</strain>
    </source>
</reference>
<keyword evidence="13" id="KW-0443">Lipid metabolism</keyword>
<feature type="transmembrane region" description="Helical" evidence="23">
    <location>
        <begin position="392"/>
        <end position="414"/>
    </location>
</feature>
<keyword evidence="14" id="KW-0446">Lipid-binding</keyword>
<keyword evidence="7 21" id="KW-0853">WD repeat</keyword>